<gene>
    <name evidence="3" type="ordered locus">MTR_3g067565</name>
</gene>
<evidence type="ECO:0000313" key="3">
    <source>
        <dbReference type="EMBL" id="KEH34664.1"/>
    </source>
</evidence>
<reference evidence="3 5" key="2">
    <citation type="journal article" date="2014" name="BMC Genomics">
        <title>An improved genome release (version Mt4.0) for the model legume Medicago truncatula.</title>
        <authorList>
            <person name="Tang H."/>
            <person name="Krishnakumar V."/>
            <person name="Bidwell S."/>
            <person name="Rosen B."/>
            <person name="Chan A."/>
            <person name="Zhou S."/>
            <person name="Gentzbittel L."/>
            <person name="Childs K.L."/>
            <person name="Yandell M."/>
            <person name="Gundlach H."/>
            <person name="Mayer K.F."/>
            <person name="Schwartz D.C."/>
            <person name="Town C.D."/>
        </authorList>
    </citation>
    <scope>GENOME REANNOTATION</scope>
    <source>
        <strain evidence="3">A17</strain>
        <strain evidence="4 5">cv. Jemalong A17</strain>
    </source>
</reference>
<dbReference type="CDD" id="cd00590">
    <property type="entry name" value="RRM_SF"/>
    <property type="match status" value="1"/>
</dbReference>
<keyword evidence="1" id="KW-0694">RNA-binding</keyword>
<protein>
    <submittedName>
        <fullName evidence="3">RNA recognition motif</fullName>
    </submittedName>
</protein>
<name>A0A072UXW9_MEDTR</name>
<dbReference type="HOGENOM" id="CLU_1039625_0_0_1"/>
<reference evidence="3 5" key="1">
    <citation type="journal article" date="2011" name="Nature">
        <title>The Medicago genome provides insight into the evolution of rhizobial symbioses.</title>
        <authorList>
            <person name="Young N.D."/>
            <person name="Debelle F."/>
            <person name="Oldroyd G.E."/>
            <person name="Geurts R."/>
            <person name="Cannon S.B."/>
            <person name="Udvardi M.K."/>
            <person name="Benedito V.A."/>
            <person name="Mayer K.F."/>
            <person name="Gouzy J."/>
            <person name="Schoof H."/>
            <person name="Van de Peer Y."/>
            <person name="Proost S."/>
            <person name="Cook D.R."/>
            <person name="Meyers B.C."/>
            <person name="Spannagl M."/>
            <person name="Cheung F."/>
            <person name="De Mita S."/>
            <person name="Krishnakumar V."/>
            <person name="Gundlach H."/>
            <person name="Zhou S."/>
            <person name="Mudge J."/>
            <person name="Bharti A.K."/>
            <person name="Murray J.D."/>
            <person name="Naoumkina M.A."/>
            <person name="Rosen B."/>
            <person name="Silverstein K.A."/>
            <person name="Tang H."/>
            <person name="Rombauts S."/>
            <person name="Zhao P.X."/>
            <person name="Zhou P."/>
            <person name="Barbe V."/>
            <person name="Bardou P."/>
            <person name="Bechner M."/>
            <person name="Bellec A."/>
            <person name="Berger A."/>
            <person name="Berges H."/>
            <person name="Bidwell S."/>
            <person name="Bisseling T."/>
            <person name="Choisne N."/>
            <person name="Couloux A."/>
            <person name="Denny R."/>
            <person name="Deshpande S."/>
            <person name="Dai X."/>
            <person name="Doyle J.J."/>
            <person name="Dudez A.M."/>
            <person name="Farmer A.D."/>
            <person name="Fouteau S."/>
            <person name="Franken C."/>
            <person name="Gibelin C."/>
            <person name="Gish J."/>
            <person name="Goldstein S."/>
            <person name="Gonzalez A.J."/>
            <person name="Green P.J."/>
            <person name="Hallab A."/>
            <person name="Hartog M."/>
            <person name="Hua A."/>
            <person name="Humphray S.J."/>
            <person name="Jeong D.H."/>
            <person name="Jing Y."/>
            <person name="Jocker A."/>
            <person name="Kenton S.M."/>
            <person name="Kim D.J."/>
            <person name="Klee K."/>
            <person name="Lai H."/>
            <person name="Lang C."/>
            <person name="Lin S."/>
            <person name="Macmil S.L."/>
            <person name="Magdelenat G."/>
            <person name="Matthews L."/>
            <person name="McCorrison J."/>
            <person name="Monaghan E.L."/>
            <person name="Mun J.H."/>
            <person name="Najar F.Z."/>
            <person name="Nicholson C."/>
            <person name="Noirot C."/>
            <person name="O'Bleness M."/>
            <person name="Paule C.R."/>
            <person name="Poulain J."/>
            <person name="Prion F."/>
            <person name="Qin B."/>
            <person name="Qu C."/>
            <person name="Retzel E.F."/>
            <person name="Riddle C."/>
            <person name="Sallet E."/>
            <person name="Samain S."/>
            <person name="Samson N."/>
            <person name="Sanders I."/>
            <person name="Saurat O."/>
            <person name="Scarpelli C."/>
            <person name="Schiex T."/>
            <person name="Segurens B."/>
            <person name="Severin A.J."/>
            <person name="Sherrier D.J."/>
            <person name="Shi R."/>
            <person name="Sims S."/>
            <person name="Singer S.R."/>
            <person name="Sinharoy S."/>
            <person name="Sterck L."/>
            <person name="Viollet A."/>
            <person name="Wang B.B."/>
            <person name="Wang K."/>
            <person name="Wang M."/>
            <person name="Wang X."/>
            <person name="Warfsmann J."/>
            <person name="Weissenbach J."/>
            <person name="White D.D."/>
            <person name="White J.D."/>
            <person name="Wiley G.B."/>
            <person name="Wincker P."/>
            <person name="Xing Y."/>
            <person name="Yang L."/>
            <person name="Yao Z."/>
            <person name="Ying F."/>
            <person name="Zhai J."/>
            <person name="Zhou L."/>
            <person name="Zuber A."/>
            <person name="Denarie J."/>
            <person name="Dixon R.A."/>
            <person name="May G.D."/>
            <person name="Schwartz D.C."/>
            <person name="Rogers J."/>
            <person name="Quetier F."/>
            <person name="Town C.D."/>
            <person name="Roe B.A."/>
        </authorList>
    </citation>
    <scope>NUCLEOTIDE SEQUENCE [LARGE SCALE GENOMIC DNA]</scope>
    <source>
        <strain evidence="3">A17</strain>
        <strain evidence="4 5">cv. Jemalong A17</strain>
    </source>
</reference>
<dbReference type="EMBL" id="CM001219">
    <property type="protein sequence ID" value="KEH34664.1"/>
    <property type="molecule type" value="Genomic_DNA"/>
</dbReference>
<organism evidence="3 5">
    <name type="scientific">Medicago truncatula</name>
    <name type="common">Barrel medic</name>
    <name type="synonym">Medicago tribuloides</name>
    <dbReference type="NCBI Taxonomy" id="3880"/>
    <lineage>
        <taxon>Eukaryota</taxon>
        <taxon>Viridiplantae</taxon>
        <taxon>Streptophyta</taxon>
        <taxon>Embryophyta</taxon>
        <taxon>Tracheophyta</taxon>
        <taxon>Spermatophyta</taxon>
        <taxon>Magnoliopsida</taxon>
        <taxon>eudicotyledons</taxon>
        <taxon>Gunneridae</taxon>
        <taxon>Pentapetalae</taxon>
        <taxon>rosids</taxon>
        <taxon>fabids</taxon>
        <taxon>Fabales</taxon>
        <taxon>Fabaceae</taxon>
        <taxon>Papilionoideae</taxon>
        <taxon>50 kb inversion clade</taxon>
        <taxon>NPAAA clade</taxon>
        <taxon>Hologalegina</taxon>
        <taxon>IRL clade</taxon>
        <taxon>Trifolieae</taxon>
        <taxon>Medicago</taxon>
    </lineage>
</organism>
<dbReference type="Pfam" id="PF00076">
    <property type="entry name" value="RRM_1"/>
    <property type="match status" value="1"/>
</dbReference>
<dbReference type="Gene3D" id="3.30.70.330">
    <property type="match status" value="1"/>
</dbReference>
<proteinExistence type="predicted"/>
<reference evidence="4" key="3">
    <citation type="submission" date="2015-04" db="UniProtKB">
        <authorList>
            <consortium name="EnsemblPlants"/>
        </authorList>
    </citation>
    <scope>IDENTIFICATION</scope>
    <source>
        <strain evidence="4">cv. Jemalong A17</strain>
    </source>
</reference>
<dbReference type="InterPro" id="IPR000504">
    <property type="entry name" value="RRM_dom"/>
</dbReference>
<dbReference type="InterPro" id="IPR035979">
    <property type="entry name" value="RBD_domain_sf"/>
</dbReference>
<dbReference type="Proteomes" id="UP000002051">
    <property type="component" value="Chromosome 3"/>
</dbReference>
<evidence type="ECO:0000313" key="5">
    <source>
        <dbReference type="Proteomes" id="UP000002051"/>
    </source>
</evidence>
<evidence type="ECO:0000259" key="2">
    <source>
        <dbReference type="PROSITE" id="PS50102"/>
    </source>
</evidence>
<dbReference type="AlphaFoldDB" id="A0A072UXW9"/>
<feature type="domain" description="RRM" evidence="2">
    <location>
        <begin position="141"/>
        <end position="218"/>
    </location>
</feature>
<dbReference type="GO" id="GO:0003729">
    <property type="term" value="F:mRNA binding"/>
    <property type="evidence" value="ECO:0000318"/>
    <property type="project" value="GO_Central"/>
</dbReference>
<dbReference type="GO" id="GO:0016607">
    <property type="term" value="C:nuclear speck"/>
    <property type="evidence" value="ECO:0000318"/>
    <property type="project" value="GO_Central"/>
</dbReference>
<dbReference type="PROSITE" id="PS50102">
    <property type="entry name" value="RRM"/>
    <property type="match status" value="1"/>
</dbReference>
<accession>A0A072UXW9</accession>
<dbReference type="InterPro" id="IPR012677">
    <property type="entry name" value="Nucleotide-bd_a/b_plait_sf"/>
</dbReference>
<evidence type="ECO:0000313" key="4">
    <source>
        <dbReference type="EnsemblPlants" id="KEH34664"/>
    </source>
</evidence>
<dbReference type="SMART" id="SM00360">
    <property type="entry name" value="RRM"/>
    <property type="match status" value="1"/>
</dbReference>
<keyword evidence="5" id="KW-1185">Reference proteome</keyword>
<dbReference type="SUPFAM" id="SSF54928">
    <property type="entry name" value="RNA-binding domain, RBD"/>
    <property type="match status" value="1"/>
</dbReference>
<dbReference type="GO" id="GO:0000381">
    <property type="term" value="P:regulation of alternative mRNA splicing, via spliceosome"/>
    <property type="evidence" value="ECO:0000318"/>
    <property type="project" value="GO_Central"/>
</dbReference>
<evidence type="ECO:0000256" key="1">
    <source>
        <dbReference type="PROSITE-ProRule" id="PRU00176"/>
    </source>
</evidence>
<sequence>MHACGRTTEVNYNNAMRVRESRSGGVVRATFRQPRRSFSPAVRHSGGVGVQPGWQKTGGKGEIGLWCGLGSGKRRNRNIQDRTDQGFQTGIEERFQVSKDGYQDRRFEGIRVSGNSSNKVGGRVATAEWHGSDIVSEGRKASFYVSNFPDNIPLFRLRQAFEVCGILSDVYIARYRNAMGQEFGFVRYVNVKNSVKLLQALNAVWIGDCRVVAREAQFDRFAHNDGGESAVLRRNGGSVRKREVGSSLELKSVTARFLARFILITFIM</sequence>
<dbReference type="EnsemblPlants" id="KEH34664">
    <property type="protein sequence ID" value="KEH34664"/>
    <property type="gene ID" value="MTR_3g067565"/>
</dbReference>